<dbReference type="PANTHER" id="PTHR31284:SF10">
    <property type="entry name" value="ACID PHOSPHATASE-LIKE PROTEIN"/>
    <property type="match status" value="1"/>
</dbReference>
<proteinExistence type="evidence at transcript level"/>
<feature type="signal peptide" evidence="4">
    <location>
        <begin position="1"/>
        <end position="19"/>
    </location>
</feature>
<organism evidence="5">
    <name type="scientific">Andrographis paniculata</name>
    <name type="common">Creat</name>
    <name type="synonym">Justicia paniculata</name>
    <dbReference type="NCBI Taxonomy" id="175694"/>
    <lineage>
        <taxon>Eukaryota</taxon>
        <taxon>Viridiplantae</taxon>
        <taxon>Streptophyta</taxon>
        <taxon>Embryophyta</taxon>
        <taxon>Tracheophyta</taxon>
        <taxon>Spermatophyta</taxon>
        <taxon>Magnoliopsida</taxon>
        <taxon>eudicotyledons</taxon>
        <taxon>Gunneridae</taxon>
        <taxon>Pentapetalae</taxon>
        <taxon>asterids</taxon>
        <taxon>lamiids</taxon>
        <taxon>Lamiales</taxon>
        <taxon>Acanthaceae</taxon>
        <taxon>Acanthoideae</taxon>
        <taxon>Andrographideae</taxon>
        <taxon>Andrographis</taxon>
    </lineage>
</organism>
<sequence>MKLVILLLISATALLAANARPDPDFNPIRLRSEGRVGAFVNNCESWRLASEVNNFRSWKVVPEQCVDYVKSYMTVEVGIQTQYEYDVGTVVLEAIEYLNTVSPAKGKNDTWLFDLTDTLLSSLPYYSRPGANYGGNPFNETAFNEYIKEGNSPLVPNVNYLYKDAQEKGFKIVILSGISEDLRPVVEANLNKVGFAKWDKLILKYKPGMPTKDFKASERAQLKKDGFKVIGNVGDQWSDLLTGTNAGKRAFKIPNALYYS</sequence>
<dbReference type="InterPro" id="IPR005519">
    <property type="entry name" value="Acid_phosphat_B-like"/>
</dbReference>
<protein>
    <submittedName>
        <fullName evidence="5">Phosphatase 2</fullName>
    </submittedName>
</protein>
<gene>
    <name evidence="5" type="primary">P2</name>
</gene>
<evidence type="ECO:0000256" key="3">
    <source>
        <dbReference type="PIRNR" id="PIRNR002674"/>
    </source>
</evidence>
<evidence type="ECO:0000313" key="5">
    <source>
        <dbReference type="EMBL" id="ANW46533.1"/>
    </source>
</evidence>
<dbReference type="EMBL" id="KX427533">
    <property type="protein sequence ID" value="ANW46533.1"/>
    <property type="molecule type" value="mRNA"/>
</dbReference>
<keyword evidence="2" id="KW-0325">Glycoprotein</keyword>
<evidence type="ECO:0000256" key="1">
    <source>
        <dbReference type="ARBA" id="ARBA00022729"/>
    </source>
</evidence>
<dbReference type="Pfam" id="PF03767">
    <property type="entry name" value="Acid_phosphat_B"/>
    <property type="match status" value="1"/>
</dbReference>
<dbReference type="AlphaFoldDB" id="A0A6S4HJ41"/>
<dbReference type="InterPro" id="IPR014403">
    <property type="entry name" value="APS1/VSP"/>
</dbReference>
<evidence type="ECO:0000256" key="4">
    <source>
        <dbReference type="SAM" id="SignalP"/>
    </source>
</evidence>
<dbReference type="SUPFAM" id="SSF56784">
    <property type="entry name" value="HAD-like"/>
    <property type="match status" value="1"/>
</dbReference>
<accession>A0A6S4HJ41</accession>
<name>A0A6S4HJ41_ANDPA</name>
<feature type="chain" id="PRO_5028425043" evidence="4">
    <location>
        <begin position="20"/>
        <end position="260"/>
    </location>
</feature>
<dbReference type="PIRSF" id="PIRSF002674">
    <property type="entry name" value="VSP"/>
    <property type="match status" value="1"/>
</dbReference>
<keyword evidence="1 4" id="KW-0732">Signal</keyword>
<reference evidence="5" key="1">
    <citation type="submission" date="2016-06" db="EMBL/GenBank/DDBJ databases">
        <title>Cloning and characterization of Andrographis paniculata phosphatases.</title>
        <authorList>
            <person name="Garg A."/>
            <person name="Ghosh S."/>
        </authorList>
    </citation>
    <scope>NUCLEOTIDE SEQUENCE</scope>
</reference>
<dbReference type="Gene3D" id="3.40.50.1000">
    <property type="entry name" value="HAD superfamily/HAD-like"/>
    <property type="match status" value="1"/>
</dbReference>
<dbReference type="InterPro" id="IPR036412">
    <property type="entry name" value="HAD-like_sf"/>
</dbReference>
<dbReference type="PANTHER" id="PTHR31284">
    <property type="entry name" value="ACID PHOSPHATASE-LIKE PROTEIN"/>
    <property type="match status" value="1"/>
</dbReference>
<evidence type="ECO:0000256" key="2">
    <source>
        <dbReference type="ARBA" id="ARBA00023180"/>
    </source>
</evidence>
<dbReference type="InterPro" id="IPR023214">
    <property type="entry name" value="HAD_sf"/>
</dbReference>
<comment type="similarity">
    <text evidence="3">Belongs to the APS1/VSP family.</text>
</comment>